<reference evidence="3 6" key="2">
    <citation type="submission" date="2019-05" db="EMBL/GenBank/DDBJ databases">
        <authorList>
            <person name="Schori C."/>
            <person name="Ahrens C."/>
        </authorList>
    </citation>
    <scope>NUCLEOTIDE SEQUENCE [LARGE SCALE GENOMIC DNA]</scope>
    <source>
        <strain evidence="3 6">DSM 10702</strain>
    </source>
</reference>
<sequence>MQKEIKPKEYEFSDAYKKALEDGDIIITSLKSKDKYRIENVEGKTKLKFFSSTIDNWRNCPFILAEEISNKWILEKNGVVEYES</sequence>
<evidence type="ECO:0000313" key="5">
    <source>
        <dbReference type="Proteomes" id="UP000321089"/>
    </source>
</evidence>
<evidence type="ECO:0000313" key="4">
    <source>
        <dbReference type="Proteomes" id="UP000238081"/>
    </source>
</evidence>
<evidence type="ECO:0000313" key="1">
    <source>
        <dbReference type="EMBL" id="GEQ22265.1"/>
    </source>
</evidence>
<organism evidence="2 4">
    <name type="scientific">Clostridium butyricum</name>
    <dbReference type="NCBI Taxonomy" id="1492"/>
    <lineage>
        <taxon>Bacteria</taxon>
        <taxon>Bacillati</taxon>
        <taxon>Bacillota</taxon>
        <taxon>Clostridia</taxon>
        <taxon>Eubacteriales</taxon>
        <taxon>Clostridiaceae</taxon>
        <taxon>Clostridium</taxon>
    </lineage>
</organism>
<dbReference type="Proteomes" id="UP000515243">
    <property type="component" value="Chromosome 1"/>
</dbReference>
<reference evidence="1 5" key="3">
    <citation type="submission" date="2019-07" db="EMBL/GenBank/DDBJ databases">
        <title>Whole genome shotgun sequence of Clostridium butyricum NBRC 3858.</title>
        <authorList>
            <person name="Hosoyama A."/>
            <person name="Uohara A."/>
            <person name="Ohji S."/>
            <person name="Ichikawa N."/>
        </authorList>
    </citation>
    <scope>NUCLEOTIDE SEQUENCE [LARGE SCALE GENOMIC DNA]</scope>
    <source>
        <strain evidence="1 5">NBRC 3858</strain>
    </source>
</reference>
<proteinExistence type="predicted"/>
<accession>A0A2S7F977</accession>
<gene>
    <name evidence="2" type="ORF">AWN73_15220</name>
    <name evidence="1" type="ORF">CBU02nite_27710</name>
    <name evidence="3" type="ORF">FF104_08290</name>
</gene>
<dbReference type="EMBL" id="BKBC01000044">
    <property type="protein sequence ID" value="GEQ22265.1"/>
    <property type="molecule type" value="Genomic_DNA"/>
</dbReference>
<evidence type="ECO:0000313" key="6">
    <source>
        <dbReference type="Proteomes" id="UP000515243"/>
    </source>
</evidence>
<dbReference type="AlphaFoldDB" id="A0A2S7F977"/>
<dbReference type="EMBL" id="LRDH01000114">
    <property type="protein sequence ID" value="PPV14006.1"/>
    <property type="molecule type" value="Genomic_DNA"/>
</dbReference>
<evidence type="ECO:0000313" key="2">
    <source>
        <dbReference type="EMBL" id="PPV14006.1"/>
    </source>
</evidence>
<dbReference type="Proteomes" id="UP000238081">
    <property type="component" value="Unassembled WGS sequence"/>
</dbReference>
<dbReference type="RefSeq" id="WP_035764032.1">
    <property type="nucleotide sequence ID" value="NZ_AP019716.1"/>
</dbReference>
<dbReference type="GeneID" id="92944159"/>
<dbReference type="Proteomes" id="UP000321089">
    <property type="component" value="Unassembled WGS sequence"/>
</dbReference>
<name>A0A2S7F977_CLOBU</name>
<reference evidence="2 4" key="1">
    <citation type="submission" date="2016-01" db="EMBL/GenBank/DDBJ databases">
        <title>Characterization of the Clostridium difficile lineages that are prevalent in Hong Kong and China.</title>
        <authorList>
            <person name="Kwok J.S.-L."/>
            <person name="Lam W.-Y."/>
            <person name="Ip M."/>
            <person name="Chan T.-F."/>
            <person name="Hawkey P.M."/>
            <person name="Tsui S.K.-W."/>
        </authorList>
    </citation>
    <scope>NUCLEOTIDE SEQUENCE [LARGE SCALE GENOMIC DNA]</scope>
    <source>
        <strain evidence="2 4">300064</strain>
    </source>
</reference>
<protein>
    <submittedName>
        <fullName evidence="2">Uncharacterized protein</fullName>
    </submittedName>
</protein>
<evidence type="ECO:0000313" key="3">
    <source>
        <dbReference type="EMBL" id="QMW90962.1"/>
    </source>
</evidence>
<dbReference type="EMBL" id="CP040626">
    <property type="protein sequence ID" value="QMW90962.1"/>
    <property type="molecule type" value="Genomic_DNA"/>
</dbReference>